<dbReference type="Gene3D" id="3.10.10.10">
    <property type="entry name" value="HIV Type 1 Reverse Transcriptase, subunit A, domain 1"/>
    <property type="match status" value="1"/>
</dbReference>
<dbReference type="KEGG" id="tpal:117648424"/>
<dbReference type="SUPFAM" id="SSF53098">
    <property type="entry name" value="Ribonuclease H-like"/>
    <property type="match status" value="1"/>
</dbReference>
<evidence type="ECO:0000259" key="3">
    <source>
        <dbReference type="PROSITE" id="PS50994"/>
    </source>
</evidence>
<dbReference type="FunFam" id="1.10.340.70:FF:000003">
    <property type="entry name" value="Protein CBG25708"/>
    <property type="match status" value="1"/>
</dbReference>
<dbReference type="Pfam" id="PF00078">
    <property type="entry name" value="RVT_1"/>
    <property type="match status" value="1"/>
</dbReference>
<feature type="region of interest" description="Disordered" evidence="2">
    <location>
        <begin position="209"/>
        <end position="257"/>
    </location>
</feature>
<dbReference type="Proteomes" id="UP000515158">
    <property type="component" value="Unplaced"/>
</dbReference>
<evidence type="ECO:0000256" key="2">
    <source>
        <dbReference type="SAM" id="MobiDB-lite"/>
    </source>
</evidence>
<dbReference type="Pfam" id="PF17919">
    <property type="entry name" value="RT_RNaseH_2"/>
    <property type="match status" value="1"/>
</dbReference>
<gene>
    <name evidence="5" type="primary">LOC117648424</name>
</gene>
<dbReference type="GO" id="GO:0042575">
    <property type="term" value="C:DNA polymerase complex"/>
    <property type="evidence" value="ECO:0007669"/>
    <property type="project" value="UniProtKB-ARBA"/>
</dbReference>
<dbReference type="Gene3D" id="1.10.340.70">
    <property type="match status" value="1"/>
</dbReference>
<dbReference type="FunFam" id="3.30.420.10:FF:000063">
    <property type="entry name" value="Retrovirus-related Pol polyprotein from transposon 297-like Protein"/>
    <property type="match status" value="1"/>
</dbReference>
<dbReference type="GO" id="GO:0003676">
    <property type="term" value="F:nucleic acid binding"/>
    <property type="evidence" value="ECO:0007669"/>
    <property type="project" value="InterPro"/>
</dbReference>
<dbReference type="SUPFAM" id="SSF56672">
    <property type="entry name" value="DNA/RNA polymerases"/>
    <property type="match status" value="1"/>
</dbReference>
<dbReference type="GO" id="GO:0015074">
    <property type="term" value="P:DNA integration"/>
    <property type="evidence" value="ECO:0007669"/>
    <property type="project" value="InterPro"/>
</dbReference>
<dbReference type="PANTHER" id="PTHR37984">
    <property type="entry name" value="PROTEIN CBG26694"/>
    <property type="match status" value="1"/>
</dbReference>
<sequence length="1407" mass="160247">MGDNHLKSPGPVNLKSGNIQKSWETFKQKFGFFLTAIGKAKAASDVRCALLMGEAGDEALEVYNAFKDKLISKTTNDQGEEVIEHDYTNNYDKVVEQFDLYAAEKKCITGCRELFNARNQKKEETFSNWLTDLRNLVKDCEYATIVDSMLKDRIIWGVWDKRLRDTLRSKSNQSLSDIIDLCKAVEATARYPKLNGDNDNAQNVEAIQSFNKNRSKNGIPSQPYQKNKGGGKMKNSQYHNRPGPGYKSKRNGSQQGDNKQLFKYKCRKCNRVHEAGNCPAYGQICSACNGKNHWEVVCRNKGQQNAGNFKKQSKVDSLATVTNQLQDCLLSSWTDDGASTRYVHMLTAVKRKNEIIVSGESKRPRKEYTEVLKLQGVHFVKFKLDPGSEVNILPFHVFQIIDKGYTVNPTNTVLKAYGNVLSSPKGTVRLSVETKYGGKMICEFLLSTIDPRPILGIEACEILNLVKRVEHQSKDVKTVKVMSQLLPESKIVFLEKYKELFTGLGEFKNKVKITVDPNVTPGMCPPRRYHFSVNDRLKTKLESLVQRGIVAKVTDEIPKFVSNLVIREKSDGDLRICLDPELLNQAIVRQKYVIPDVDNLSCQVKDMEVFTVLDLKEGFWHATLDDESSLLCAFATPHGIYRFLKMPFGLKCAPEIFQFMTETAFQGTGAIVYFDDCLIAGKDYEDHDLKLQKVMEKAKEQNVRFNPGKIQYRQKEVKFLGHLWSKNKTKVDPERVRAIEAIKEPKTKTQLQKCLGIFNYLRKFIPQMATIAAPLYELLSNAVLYKWMPTHAKALQTLKESISKAPVLATFDSKKPIIIQADASQYGLGCCLLQDKKPVVLDSRILTETEKNYAQIEKEMLALCYAAHKFEKYIWGMPDVLFQTDHQPLIHIFKKPIYKITNNRLKKMRLKLLRFQPKVEYLPGKYMHIADLLSRNCLEDPVEDDPEMVEVVHEVTKYIDMSLNVKADLVRETANDPGLSAVMRYYQEGWPKNNKVIVNEVKPYWKLRMDIFVEDKLVILEDRIIIPVSLRKKVLKNLHTAHLGVEKTKSRARQSVYWPGMSNDITTFIKECRTCERHSAKNKHEPLIPHDIPQLRFQKIGIDILHFNSKDFLVVEDYLSKWLEIKPLSSKSSKAVIDALRSIFSTHGNPQIIFGDNNPLNSHECHEFAKSMGSVIKTSSPEYARSNGLAEKGVHIAKQMLKKCSDSGTHILDALKEYNNTPLTGMNVSPAEILMSRKCRTLLPILNKNLEPKVVKVKQVLERLQDKVKSQHDLHANRKPVNFSQGDSVVVRRGKKWQKGNIVRKLSGNRSYVVELLGGGQLRRNTWHLKHSSTKPDRVDARENKEIDADAILANIRAGEKKVTINPNPTVRAVSVPAAQGLMTFESRQTTRFGRKILKPHRYDGSC</sequence>
<dbReference type="FunFam" id="3.30.70.270:FF:000026">
    <property type="entry name" value="Transposon Ty3-G Gag-Pol polyprotein"/>
    <property type="match status" value="1"/>
</dbReference>
<dbReference type="GeneID" id="117648424"/>
<feature type="domain" description="Integrase catalytic" evidence="3">
    <location>
        <begin position="1089"/>
        <end position="1252"/>
    </location>
</feature>
<dbReference type="PANTHER" id="PTHR37984:SF7">
    <property type="entry name" value="INTEGRASE CATALYTIC DOMAIN-CONTAINING PROTEIN"/>
    <property type="match status" value="1"/>
</dbReference>
<dbReference type="InterPro" id="IPR001584">
    <property type="entry name" value="Integrase_cat-core"/>
</dbReference>
<dbReference type="InterPro" id="IPR041588">
    <property type="entry name" value="Integrase_H2C2"/>
</dbReference>
<dbReference type="InterPro" id="IPR041577">
    <property type="entry name" value="RT_RNaseH_2"/>
</dbReference>
<dbReference type="Pfam" id="PF17921">
    <property type="entry name" value="Integrase_H2C2"/>
    <property type="match status" value="1"/>
</dbReference>
<dbReference type="PROSITE" id="PS50994">
    <property type="entry name" value="INTEGRASE"/>
    <property type="match status" value="1"/>
</dbReference>
<evidence type="ECO:0000313" key="4">
    <source>
        <dbReference type="Proteomes" id="UP000515158"/>
    </source>
</evidence>
<dbReference type="InterPro" id="IPR036397">
    <property type="entry name" value="RNaseH_sf"/>
</dbReference>
<dbReference type="EC" id="2.7.7.49" evidence="1"/>
<evidence type="ECO:0000256" key="1">
    <source>
        <dbReference type="ARBA" id="ARBA00012493"/>
    </source>
</evidence>
<dbReference type="InterPro" id="IPR012337">
    <property type="entry name" value="RNaseH-like_sf"/>
</dbReference>
<dbReference type="RefSeq" id="XP_034246818.1">
    <property type="nucleotide sequence ID" value="XM_034390927.1"/>
</dbReference>
<evidence type="ECO:0000313" key="5">
    <source>
        <dbReference type="RefSeq" id="XP_034246818.1"/>
    </source>
</evidence>
<name>A0A6P8Z2W0_THRPL</name>
<accession>A0A6P8Z2W0</accession>
<dbReference type="InterPro" id="IPR000477">
    <property type="entry name" value="RT_dom"/>
</dbReference>
<dbReference type="OrthoDB" id="8038132at2759"/>
<dbReference type="InParanoid" id="A0A6P8Z2W0"/>
<keyword evidence="4" id="KW-1185">Reference proteome</keyword>
<dbReference type="InterPro" id="IPR043502">
    <property type="entry name" value="DNA/RNA_pol_sf"/>
</dbReference>
<dbReference type="Gene3D" id="3.30.70.270">
    <property type="match status" value="2"/>
</dbReference>
<dbReference type="InterPro" id="IPR050951">
    <property type="entry name" value="Retrovirus_Pol_polyprotein"/>
</dbReference>
<reference evidence="5" key="1">
    <citation type="submission" date="2025-08" db="UniProtKB">
        <authorList>
            <consortium name="RefSeq"/>
        </authorList>
    </citation>
    <scope>IDENTIFICATION</scope>
    <source>
        <tissue evidence="5">Total insect</tissue>
    </source>
</reference>
<dbReference type="InterPro" id="IPR043128">
    <property type="entry name" value="Rev_trsase/Diguanyl_cyclase"/>
</dbReference>
<dbReference type="CDD" id="cd09274">
    <property type="entry name" value="RNase_HI_RT_Ty3"/>
    <property type="match status" value="1"/>
</dbReference>
<protein>
    <recommendedName>
        <fullName evidence="1">RNA-directed DNA polymerase</fullName>
        <ecNumber evidence="1">2.7.7.49</ecNumber>
    </recommendedName>
</protein>
<feature type="compositionally biased region" description="Polar residues" evidence="2">
    <location>
        <begin position="209"/>
        <end position="225"/>
    </location>
</feature>
<dbReference type="Gene3D" id="3.30.420.10">
    <property type="entry name" value="Ribonuclease H-like superfamily/Ribonuclease H"/>
    <property type="match status" value="1"/>
</dbReference>
<dbReference type="CDD" id="cd01647">
    <property type="entry name" value="RT_LTR"/>
    <property type="match status" value="1"/>
</dbReference>
<organism evidence="5">
    <name type="scientific">Thrips palmi</name>
    <name type="common">Melon thrips</name>
    <dbReference type="NCBI Taxonomy" id="161013"/>
    <lineage>
        <taxon>Eukaryota</taxon>
        <taxon>Metazoa</taxon>
        <taxon>Ecdysozoa</taxon>
        <taxon>Arthropoda</taxon>
        <taxon>Hexapoda</taxon>
        <taxon>Insecta</taxon>
        <taxon>Pterygota</taxon>
        <taxon>Neoptera</taxon>
        <taxon>Paraneoptera</taxon>
        <taxon>Thysanoptera</taxon>
        <taxon>Terebrantia</taxon>
        <taxon>Thripoidea</taxon>
        <taxon>Thripidae</taxon>
        <taxon>Thrips</taxon>
    </lineage>
</organism>
<dbReference type="GO" id="GO:0003964">
    <property type="term" value="F:RNA-directed DNA polymerase activity"/>
    <property type="evidence" value="ECO:0007669"/>
    <property type="project" value="UniProtKB-EC"/>
</dbReference>
<proteinExistence type="predicted"/>